<name>A0ABQ1KUF0_9BURK</name>
<gene>
    <name evidence="1" type="ORF">GCM10011572_32950</name>
</gene>
<comment type="caution">
    <text evidence="1">The sequence shown here is derived from an EMBL/GenBank/DDBJ whole genome shotgun (WGS) entry which is preliminary data.</text>
</comment>
<sequence>MHFSMDRFGGDQQVALSHYEGGGAMETGLNVFDRGLYKDYGAVWDAYQAAAPGPEKEALKLKWQQAGGEQVQRLFVGRTRGQSSAVILADAKGRPKIMMLVTPEGKPQLNFLDDKGAIIQSLPAIKRKLPGCGKSPDPGN</sequence>
<protein>
    <submittedName>
        <fullName evidence="1">Uncharacterized protein</fullName>
    </submittedName>
</protein>
<dbReference type="Proteomes" id="UP000622638">
    <property type="component" value="Unassembled WGS sequence"/>
</dbReference>
<evidence type="ECO:0000313" key="1">
    <source>
        <dbReference type="EMBL" id="GGC08820.1"/>
    </source>
</evidence>
<evidence type="ECO:0000313" key="2">
    <source>
        <dbReference type="Proteomes" id="UP000622638"/>
    </source>
</evidence>
<accession>A0ABQ1KUF0</accession>
<dbReference type="RefSeq" id="WP_188916009.1">
    <property type="nucleotide sequence ID" value="NZ_BMKG01000013.1"/>
</dbReference>
<keyword evidence="2" id="KW-1185">Reference proteome</keyword>
<organism evidence="1 2">
    <name type="scientific">Pseudoduganella buxea</name>
    <dbReference type="NCBI Taxonomy" id="1949069"/>
    <lineage>
        <taxon>Bacteria</taxon>
        <taxon>Pseudomonadati</taxon>
        <taxon>Pseudomonadota</taxon>
        <taxon>Betaproteobacteria</taxon>
        <taxon>Burkholderiales</taxon>
        <taxon>Oxalobacteraceae</taxon>
        <taxon>Telluria group</taxon>
        <taxon>Pseudoduganella</taxon>
    </lineage>
</organism>
<reference evidence="2" key="1">
    <citation type="journal article" date="2019" name="Int. J. Syst. Evol. Microbiol.">
        <title>The Global Catalogue of Microorganisms (GCM) 10K type strain sequencing project: providing services to taxonomists for standard genome sequencing and annotation.</title>
        <authorList>
            <consortium name="The Broad Institute Genomics Platform"/>
            <consortium name="The Broad Institute Genome Sequencing Center for Infectious Disease"/>
            <person name="Wu L."/>
            <person name="Ma J."/>
        </authorList>
    </citation>
    <scope>NUCLEOTIDE SEQUENCE [LARGE SCALE GENOMIC DNA]</scope>
    <source>
        <strain evidence="2">CGMCC 1.15931</strain>
    </source>
</reference>
<proteinExistence type="predicted"/>
<dbReference type="EMBL" id="BMKG01000013">
    <property type="protein sequence ID" value="GGC08820.1"/>
    <property type="molecule type" value="Genomic_DNA"/>
</dbReference>